<reference evidence="6" key="2">
    <citation type="submission" date="2018-03" db="EMBL/GenBank/DDBJ databases">
        <authorList>
            <person name="Derbyshire K."/>
            <person name="Gray T.A."/>
            <person name="Champion M."/>
        </authorList>
    </citation>
    <scope>NUCLEOTIDE SEQUENCE [LARGE SCALE GENOMIC DNA]</scope>
    <source>
        <strain evidence="6">MKD8</strain>
    </source>
</reference>
<keyword evidence="3" id="KW-0456">Lyase</keyword>
<dbReference type="EMBL" id="CP027541">
    <property type="protein sequence ID" value="AWT54306.1"/>
    <property type="molecule type" value="Genomic_DNA"/>
</dbReference>
<dbReference type="Proteomes" id="UP000011200">
    <property type="component" value="Chromosome"/>
</dbReference>
<evidence type="ECO:0000256" key="3">
    <source>
        <dbReference type="ARBA" id="ARBA00023239"/>
    </source>
</evidence>
<dbReference type="GO" id="GO:0016829">
    <property type="term" value="F:lyase activity"/>
    <property type="evidence" value="ECO:0007669"/>
    <property type="project" value="UniProtKB-KW"/>
</dbReference>
<reference evidence="5 6" key="1">
    <citation type="journal article" date="2013" name="Genome Announc.">
        <title>Draft genome sequence of MKD8, a conjugal recipient Mycobacterium smegmatis strain.</title>
        <authorList>
            <person name="Gray T.A."/>
            <person name="Palumbo M.J."/>
            <person name="Derbyshire K.M."/>
        </authorList>
    </citation>
    <scope>NUCLEOTIDE SEQUENCE [LARGE SCALE GENOMIC DNA]</scope>
    <source>
        <strain evidence="5 6">MKD8</strain>
    </source>
</reference>
<dbReference type="AlphaFoldDB" id="A0A2U9PRA5"/>
<comment type="similarity">
    <text evidence="1">Belongs to the enoyl-CoA hydratase/isomerase family.</text>
</comment>
<evidence type="ECO:0000256" key="4">
    <source>
        <dbReference type="SAM" id="MobiDB-lite"/>
    </source>
</evidence>
<dbReference type="PANTHER" id="PTHR11941:SF169">
    <property type="entry name" value="(7AS)-7A-METHYL-1,5-DIOXO-2,3,5,6,7,7A-HEXAHYDRO-1H-INDENE-CARBOXYL-COA HYDROLASE"/>
    <property type="match status" value="1"/>
</dbReference>
<evidence type="ECO:0000256" key="1">
    <source>
        <dbReference type="ARBA" id="ARBA00005254"/>
    </source>
</evidence>
<protein>
    <submittedName>
        <fullName evidence="5">Putative enoyl-CoA hydratase</fullName>
    </submittedName>
</protein>
<evidence type="ECO:0000313" key="5">
    <source>
        <dbReference type="EMBL" id="AWT54306.1"/>
    </source>
</evidence>
<dbReference type="GO" id="GO:0006635">
    <property type="term" value="P:fatty acid beta-oxidation"/>
    <property type="evidence" value="ECO:0007669"/>
    <property type="project" value="TreeGrafter"/>
</dbReference>
<dbReference type="Pfam" id="PF00378">
    <property type="entry name" value="ECH_1"/>
    <property type="match status" value="1"/>
</dbReference>
<dbReference type="SUPFAM" id="SSF52096">
    <property type="entry name" value="ClpP/crotonase"/>
    <property type="match status" value="1"/>
</dbReference>
<evidence type="ECO:0000313" key="6">
    <source>
        <dbReference type="Proteomes" id="UP000011200"/>
    </source>
</evidence>
<proteinExistence type="inferred from homology"/>
<dbReference type="InterPro" id="IPR029045">
    <property type="entry name" value="ClpP/crotonase-like_dom_sf"/>
</dbReference>
<sequence length="274" mass="28679">MTEVSLPEIPGATWADHAGVLVLTMDRPPANALNRSLIVGLCTFFTELAAQDAPAPVVLTGAGARFFTAGGDIKELEGTGPAEIEGRMRDFHALLVALDRFPRPLIAAVNGHCVGGGMELALFADTVLAAPEATFGFPEINHGLLPADKGLQRAVRILGASAVRSMVLSGNLFSAQDAVDIGLVDRLEPPAALLDTALETARAAGAKAPVLYRALKRSVNDPDSGRDERSLATTISAAQAYFQDPVAAGLRDGWNRGKVSAGRAPADGRQHQSR</sequence>
<keyword evidence="2" id="KW-0443">Lipid metabolism</keyword>
<dbReference type="InterPro" id="IPR001753">
    <property type="entry name" value="Enoyl-CoA_hydra/iso"/>
</dbReference>
<dbReference type="CDD" id="cd06558">
    <property type="entry name" value="crotonase-like"/>
    <property type="match status" value="1"/>
</dbReference>
<gene>
    <name evidence="5" type="ORF">D806_033340</name>
</gene>
<feature type="region of interest" description="Disordered" evidence="4">
    <location>
        <begin position="253"/>
        <end position="274"/>
    </location>
</feature>
<name>A0A2U9PRA5_MYCSE</name>
<evidence type="ECO:0000256" key="2">
    <source>
        <dbReference type="ARBA" id="ARBA00023098"/>
    </source>
</evidence>
<dbReference type="RefSeq" id="WP_003894774.1">
    <property type="nucleotide sequence ID" value="NZ_CP027541.1"/>
</dbReference>
<dbReference type="Gene3D" id="3.90.226.10">
    <property type="entry name" value="2-enoyl-CoA Hydratase, Chain A, domain 1"/>
    <property type="match status" value="1"/>
</dbReference>
<organism evidence="5 6">
    <name type="scientific">Mycolicibacterium smegmatis (strain MKD8)</name>
    <name type="common">Mycobacterium smegmatis</name>
    <dbReference type="NCBI Taxonomy" id="1214915"/>
    <lineage>
        <taxon>Bacteria</taxon>
        <taxon>Bacillati</taxon>
        <taxon>Actinomycetota</taxon>
        <taxon>Actinomycetes</taxon>
        <taxon>Mycobacteriales</taxon>
        <taxon>Mycobacteriaceae</taxon>
        <taxon>Mycolicibacterium</taxon>
    </lineage>
</organism>
<dbReference type="PANTHER" id="PTHR11941">
    <property type="entry name" value="ENOYL-COA HYDRATASE-RELATED"/>
    <property type="match status" value="1"/>
</dbReference>
<accession>A0A2U9PRA5</accession>